<feature type="domain" description="PPPDE" evidence="4">
    <location>
        <begin position="2"/>
        <end position="122"/>
    </location>
</feature>
<evidence type="ECO:0000313" key="6">
    <source>
        <dbReference type="Proteomes" id="UP001151699"/>
    </source>
</evidence>
<evidence type="ECO:0000256" key="2">
    <source>
        <dbReference type="ARBA" id="ARBA00022670"/>
    </source>
</evidence>
<accession>A0A9Q0MZJ9</accession>
<dbReference type="Proteomes" id="UP001151699">
    <property type="component" value="Chromosome X"/>
</dbReference>
<dbReference type="EMBL" id="WJQU01000003">
    <property type="protein sequence ID" value="KAJ6639687.1"/>
    <property type="molecule type" value="Genomic_DNA"/>
</dbReference>
<dbReference type="PROSITE" id="PS51858">
    <property type="entry name" value="PPPDE"/>
    <property type="match status" value="1"/>
</dbReference>
<keyword evidence="3" id="KW-0378">Hydrolase</keyword>
<protein>
    <submittedName>
        <fullName evidence="5">Desumoylating isopeptidase 1</fullName>
    </submittedName>
</protein>
<dbReference type="PANTHER" id="PTHR12378:SF7">
    <property type="entry name" value="DESUMOYLATING ISOPEPTIDASE 1"/>
    <property type="match status" value="1"/>
</dbReference>
<dbReference type="GO" id="GO:0070646">
    <property type="term" value="P:protein modification by small protein removal"/>
    <property type="evidence" value="ECO:0007669"/>
    <property type="project" value="TreeGrafter"/>
</dbReference>
<comment type="caution">
    <text evidence="5">The sequence shown here is derived from an EMBL/GenBank/DDBJ whole genome shotgun (WGS) entry which is preliminary data.</text>
</comment>
<evidence type="ECO:0000256" key="1">
    <source>
        <dbReference type="ARBA" id="ARBA00008140"/>
    </source>
</evidence>
<name>A0A9Q0MZJ9_9DIPT</name>
<dbReference type="AlphaFoldDB" id="A0A9Q0MZJ9"/>
<comment type="similarity">
    <text evidence="1">Belongs to the DeSI family.</text>
</comment>
<dbReference type="InterPro" id="IPR008580">
    <property type="entry name" value="PPPDE_dom"/>
</dbReference>
<dbReference type="Gene3D" id="3.90.1720.30">
    <property type="entry name" value="PPPDE domains"/>
    <property type="match status" value="1"/>
</dbReference>
<evidence type="ECO:0000313" key="5">
    <source>
        <dbReference type="EMBL" id="KAJ6639687.1"/>
    </source>
</evidence>
<dbReference type="GO" id="GO:0006508">
    <property type="term" value="P:proteolysis"/>
    <property type="evidence" value="ECO:0007669"/>
    <property type="project" value="UniProtKB-KW"/>
</dbReference>
<keyword evidence="2" id="KW-0645">Protease</keyword>
<evidence type="ECO:0000256" key="3">
    <source>
        <dbReference type="ARBA" id="ARBA00022801"/>
    </source>
</evidence>
<keyword evidence="6" id="KW-1185">Reference proteome</keyword>
<sequence>MARVQLFVYPMSSASSSILYHLSIFVHGNEYSYGGGGITTGRSSGNPARSVDLGTTSKTKDEIATFISDLQRKGHFLAENYNLASQNCWCFASKICKFLTGKRLPEEYENMKKSVKKDPVIGTIGSIGMVGKLFGNWSSN</sequence>
<dbReference type="SMART" id="SM01179">
    <property type="entry name" value="DUF862"/>
    <property type="match status" value="1"/>
</dbReference>
<dbReference type="InterPro" id="IPR042266">
    <property type="entry name" value="PPPDE_sf"/>
</dbReference>
<reference evidence="5" key="1">
    <citation type="submission" date="2022-07" db="EMBL/GenBank/DDBJ databases">
        <authorList>
            <person name="Trinca V."/>
            <person name="Uliana J.V.C."/>
            <person name="Torres T.T."/>
            <person name="Ward R.J."/>
            <person name="Monesi N."/>
        </authorList>
    </citation>
    <scope>NUCLEOTIDE SEQUENCE</scope>
    <source>
        <strain evidence="5">HSMRA1968</strain>
        <tissue evidence="5">Whole embryos</tissue>
    </source>
</reference>
<organism evidence="5 6">
    <name type="scientific">Pseudolycoriella hygida</name>
    <dbReference type="NCBI Taxonomy" id="35572"/>
    <lineage>
        <taxon>Eukaryota</taxon>
        <taxon>Metazoa</taxon>
        <taxon>Ecdysozoa</taxon>
        <taxon>Arthropoda</taxon>
        <taxon>Hexapoda</taxon>
        <taxon>Insecta</taxon>
        <taxon>Pterygota</taxon>
        <taxon>Neoptera</taxon>
        <taxon>Endopterygota</taxon>
        <taxon>Diptera</taxon>
        <taxon>Nematocera</taxon>
        <taxon>Sciaroidea</taxon>
        <taxon>Sciaridae</taxon>
        <taxon>Pseudolycoriella</taxon>
    </lineage>
</organism>
<dbReference type="Pfam" id="PF05903">
    <property type="entry name" value="Peptidase_C97"/>
    <property type="match status" value="1"/>
</dbReference>
<dbReference type="GO" id="GO:0008233">
    <property type="term" value="F:peptidase activity"/>
    <property type="evidence" value="ECO:0007669"/>
    <property type="project" value="UniProtKB-KW"/>
</dbReference>
<gene>
    <name evidence="5" type="primary">DESI1_1</name>
    <name evidence="5" type="ORF">Bhyg_12434</name>
</gene>
<evidence type="ECO:0000259" key="4">
    <source>
        <dbReference type="PROSITE" id="PS51858"/>
    </source>
</evidence>
<proteinExistence type="inferred from homology"/>
<dbReference type="PANTHER" id="PTHR12378">
    <property type="entry name" value="DESUMOYLATING ISOPEPTIDASE"/>
    <property type="match status" value="1"/>
</dbReference>